<gene>
    <name evidence="2" type="ORF">9F5_51</name>
</gene>
<dbReference type="EMBL" id="MF417880">
    <property type="protein sequence ID" value="ASN68738.1"/>
    <property type="molecule type" value="Genomic_DNA"/>
</dbReference>
<accession>A0A2H4J8W0</accession>
<name>A0A2H4J8W0_9CAUD</name>
<evidence type="ECO:0000256" key="1">
    <source>
        <dbReference type="SAM" id="MobiDB-lite"/>
    </source>
</evidence>
<feature type="compositionally biased region" description="Basic residues" evidence="1">
    <location>
        <begin position="51"/>
        <end position="66"/>
    </location>
</feature>
<protein>
    <submittedName>
        <fullName evidence="2">Uncharacterized protein</fullName>
    </submittedName>
</protein>
<reference evidence="2" key="1">
    <citation type="submission" date="2017-06" db="EMBL/GenBank/DDBJ databases">
        <title>Novel phages from South African skin metaviromes.</title>
        <authorList>
            <person name="van Zyl L.J."/>
            <person name="Abrahams Y."/>
            <person name="Stander E.A."/>
            <person name="Kirby B.M."/>
            <person name="Clavaud C."/>
            <person name="Farcet C."/>
            <person name="Breton L."/>
            <person name="Trindade M.I."/>
        </authorList>
    </citation>
    <scope>NUCLEOTIDE SEQUENCE</scope>
</reference>
<sequence>MCELQALSREELISAYRKRSAQACGMKARRAETQALPRLGSRQPLPAGARRDRKLRVIRAPHSMHP</sequence>
<evidence type="ECO:0000313" key="2">
    <source>
        <dbReference type="EMBL" id="ASN68738.1"/>
    </source>
</evidence>
<feature type="region of interest" description="Disordered" evidence="1">
    <location>
        <begin position="34"/>
        <end position="66"/>
    </location>
</feature>
<organism evidence="2">
    <name type="scientific">uncultured Caudovirales phage</name>
    <dbReference type="NCBI Taxonomy" id="2100421"/>
    <lineage>
        <taxon>Viruses</taxon>
        <taxon>Duplodnaviria</taxon>
        <taxon>Heunggongvirae</taxon>
        <taxon>Uroviricota</taxon>
        <taxon>Caudoviricetes</taxon>
        <taxon>Peduoviridae</taxon>
        <taxon>Maltschvirus</taxon>
        <taxon>Maltschvirus maltsch</taxon>
    </lineage>
</organism>
<proteinExistence type="predicted"/>